<feature type="region of interest" description="Disordered" evidence="4">
    <location>
        <begin position="545"/>
        <end position="568"/>
    </location>
</feature>
<feature type="compositionally biased region" description="Polar residues" evidence="4">
    <location>
        <begin position="16"/>
        <end position="26"/>
    </location>
</feature>
<dbReference type="CDD" id="cd00086">
    <property type="entry name" value="homeodomain"/>
    <property type="match status" value="1"/>
</dbReference>
<feature type="region of interest" description="Disordered" evidence="4">
    <location>
        <begin position="1334"/>
        <end position="1373"/>
    </location>
</feature>
<dbReference type="GO" id="GO:0003677">
    <property type="term" value="F:DNA binding"/>
    <property type="evidence" value="ECO:0007669"/>
    <property type="project" value="UniProtKB-UniRule"/>
</dbReference>
<dbReference type="EMBL" id="CM003379">
    <property type="protein sequence ID" value="KOM52131.1"/>
    <property type="molecule type" value="Genomic_DNA"/>
</dbReference>
<protein>
    <recommendedName>
        <fullName evidence="5">Homeobox domain-containing protein</fullName>
    </recommendedName>
</protein>
<feature type="region of interest" description="Disordered" evidence="4">
    <location>
        <begin position="506"/>
        <end position="528"/>
    </location>
</feature>
<dbReference type="GO" id="GO:0005634">
    <property type="term" value="C:nucleus"/>
    <property type="evidence" value="ECO:0007669"/>
    <property type="project" value="UniProtKB-SubCell"/>
</dbReference>
<evidence type="ECO:0000313" key="7">
    <source>
        <dbReference type="Proteomes" id="UP000053144"/>
    </source>
</evidence>
<dbReference type="SMART" id="SM00389">
    <property type="entry name" value="HOX"/>
    <property type="match status" value="1"/>
</dbReference>
<dbReference type="InterPro" id="IPR001356">
    <property type="entry name" value="HD"/>
</dbReference>
<dbReference type="PANTHER" id="PTHR47713">
    <property type="entry name" value="HOMEODOMAIN-LIKE SUPERFAMILY PROTEIN"/>
    <property type="match status" value="1"/>
</dbReference>
<reference evidence="7" key="1">
    <citation type="journal article" date="2015" name="Proc. Natl. Acad. Sci. U.S.A.">
        <title>Genome sequencing of adzuki bean (Vigna angularis) provides insight into high starch and low fat accumulation and domestication.</title>
        <authorList>
            <person name="Yang K."/>
            <person name="Tian Z."/>
            <person name="Chen C."/>
            <person name="Luo L."/>
            <person name="Zhao B."/>
            <person name="Wang Z."/>
            <person name="Yu L."/>
            <person name="Li Y."/>
            <person name="Sun Y."/>
            <person name="Li W."/>
            <person name="Chen Y."/>
            <person name="Li Y."/>
            <person name="Zhang Y."/>
            <person name="Ai D."/>
            <person name="Zhao J."/>
            <person name="Shang C."/>
            <person name="Ma Y."/>
            <person name="Wu B."/>
            <person name="Wang M."/>
            <person name="Gao L."/>
            <person name="Sun D."/>
            <person name="Zhang P."/>
            <person name="Guo F."/>
            <person name="Wang W."/>
            <person name="Li Y."/>
            <person name="Wang J."/>
            <person name="Varshney R.K."/>
            <person name="Wang J."/>
            <person name="Ling H.Q."/>
            <person name="Wan P."/>
        </authorList>
    </citation>
    <scope>NUCLEOTIDE SEQUENCE</scope>
    <source>
        <strain evidence="7">cv. Jingnong 6</strain>
    </source>
</reference>
<dbReference type="Pfam" id="PF00046">
    <property type="entry name" value="Homeodomain"/>
    <property type="match status" value="1"/>
</dbReference>
<feature type="region of interest" description="Disordered" evidence="4">
    <location>
        <begin position="851"/>
        <end position="872"/>
    </location>
</feature>
<keyword evidence="2 3" id="KW-0539">Nucleus</keyword>
<evidence type="ECO:0000256" key="2">
    <source>
        <dbReference type="PROSITE-ProRule" id="PRU00108"/>
    </source>
</evidence>
<accession>A0A0L9VAN8</accession>
<evidence type="ECO:0000256" key="3">
    <source>
        <dbReference type="RuleBase" id="RU000682"/>
    </source>
</evidence>
<evidence type="ECO:0000313" key="6">
    <source>
        <dbReference type="EMBL" id="KOM52131.1"/>
    </source>
</evidence>
<evidence type="ECO:0000256" key="4">
    <source>
        <dbReference type="SAM" id="MobiDB-lite"/>
    </source>
</evidence>
<dbReference type="Proteomes" id="UP000053144">
    <property type="component" value="Chromosome 9"/>
</dbReference>
<feature type="region of interest" description="Disordered" evidence="4">
    <location>
        <begin position="931"/>
        <end position="959"/>
    </location>
</feature>
<keyword evidence="2 3" id="KW-0371">Homeobox</keyword>
<dbReference type="Gramene" id="KOM52131">
    <property type="protein sequence ID" value="KOM52131"/>
    <property type="gene ID" value="LR48_Vigan09g079000"/>
</dbReference>
<comment type="subcellular location">
    <subcellularLocation>
        <location evidence="1 2 3">Nucleus</location>
    </subcellularLocation>
</comment>
<proteinExistence type="predicted"/>
<dbReference type="Gene3D" id="1.10.10.60">
    <property type="entry name" value="Homeodomain-like"/>
    <property type="match status" value="1"/>
</dbReference>
<keyword evidence="2 3" id="KW-0238">DNA-binding</keyword>
<organism evidence="6 7">
    <name type="scientific">Phaseolus angularis</name>
    <name type="common">Azuki bean</name>
    <name type="synonym">Vigna angularis</name>
    <dbReference type="NCBI Taxonomy" id="3914"/>
    <lineage>
        <taxon>Eukaryota</taxon>
        <taxon>Viridiplantae</taxon>
        <taxon>Streptophyta</taxon>
        <taxon>Embryophyta</taxon>
        <taxon>Tracheophyta</taxon>
        <taxon>Spermatophyta</taxon>
        <taxon>Magnoliopsida</taxon>
        <taxon>eudicotyledons</taxon>
        <taxon>Gunneridae</taxon>
        <taxon>Pentapetalae</taxon>
        <taxon>rosids</taxon>
        <taxon>fabids</taxon>
        <taxon>Fabales</taxon>
        <taxon>Fabaceae</taxon>
        <taxon>Papilionoideae</taxon>
        <taxon>50 kb inversion clade</taxon>
        <taxon>NPAAA clade</taxon>
        <taxon>indigoferoid/millettioid clade</taxon>
        <taxon>Phaseoleae</taxon>
        <taxon>Vigna</taxon>
    </lineage>
</organism>
<dbReference type="InterPro" id="IPR009057">
    <property type="entry name" value="Homeodomain-like_sf"/>
</dbReference>
<dbReference type="PROSITE" id="PS50071">
    <property type="entry name" value="HOMEOBOX_2"/>
    <property type="match status" value="1"/>
</dbReference>
<evidence type="ECO:0000256" key="1">
    <source>
        <dbReference type="ARBA" id="ARBA00004123"/>
    </source>
</evidence>
<dbReference type="SUPFAM" id="SSF46689">
    <property type="entry name" value="Homeodomain-like"/>
    <property type="match status" value="1"/>
</dbReference>
<dbReference type="PANTHER" id="PTHR47713:SF2">
    <property type="entry name" value="HOMEODOMAIN-LIKE SUPERFAMILY PROTEIN"/>
    <property type="match status" value="1"/>
</dbReference>
<name>A0A0L9VAN8_PHAAN</name>
<sequence>MLSKLRLEIHQLGTSPSFGEYEQQQLDKSKRPRQPGATKTYRTTCTPKHFGAHRGAECQPQEAARRALSLNESLPRIELLHQIAASPPRFSSASRDATVITRSNDASSGFLSFFPREPLMPVDISEITPPNRVHPSASAAPPAAAVIGAPLGHLHRLHDCIIRKSKNPKFLNHIPKTITLIPRRWWRPRNSYPRCISTRTAHTSTFNACFFVLFLSTLFRLCCRCLPYSSTKSRLSDEFVTKTLGGIRHHASAVTRSQPSLRFCQELSSSHMSRLAVCAEDSPTKDPQTNRRPILHVFRNTRAIHASFGSASTSSNPVSIPQTPNSRRLASTLGFERSTVRVYERPNTRAFGLALEFERSTITMCERPCCRTFGLEDVRPYFNTSARQPMSTSVQISLVNPFQRALVNPFQRALVKPMSASVQIPLVNPFQRALVKPMSTSVQIPLVNPFQRALVKPMSTSVQTLLDNPLVRASKLSAVRPQRFSPFRFRGRSTFNGYIHSLTPVTPPLQSTIRRTPRSSTLAGSKTECRPRPIDKTFFITVRQSAARPSRVSHHQGRPPWATTRPSGLNVHPYRSTIPPHSSFFLTPVRHFAHRGRSVSTARPYVNMSTSAFERHCRSNTARISISTSVQKPLDKPCVERQKRSHVQPLDNPFGFNHLASHVVTPLDSNVRPFGFEDARQFTATSAPTFGHSTPTTFVLLGQIVRPLDLTDVRLRAFVSSLNIDAKQSVVRPHPSDSKRPTLTLPDVRPTRLNGSDFRGLQRPSFFPIVVRHFPGRPYFNTNAPALGLTLVRPPDVRHLGFNRSANRFINVRQFTQEAFGHSDSLAFGQSISLTYSLKRPAFSLMDVRPPETTEMQSEENKLSMEKNKKRRLKTPAQLTALESFYNDHKYPTEEMKSELAEELELTEKQISGWFCHRRLKDKKLLNDEVGANGRQDRSSGVIQDRGSGLVQDSCGSTKHGDYRYLDPKEVESHGLYNHEFSAADMTYAHRNHHYAENDSATDNTSSESCSSLQDRLLPQGQDQYDMEPSSHLMPNGSLPPLNPKGANNMGYKPSGYLKVKGEIEHVSISAVKKQLGNHFQEDGPLLSVEFDTIPPGAFEGQIADLANEGYYAANPALPNSPEVSAGKKQSSSSRYDSYFTKLRSQDSHMVGGDFGSLHGPDFQDKKPHKQINQRASFHSFTNHLPHNNSSLDLYVDSTGEASAYNGGKNRRMGTKHGFEGMRSDSASYPSDHYEENAVAVKQIDSLLDLYNNINLKNVQKNEYVKSKPSNSIHKSQIYLNAEEKGLTKRMANEEKFNDERKLRKQYHVPDGIRVLSNEKMVAKRAKVDPFESYDVKQTPLSDLEPRKVQRSAAEMPSRFSEDETAETSSSVD</sequence>
<feature type="domain" description="Homeobox" evidence="5">
    <location>
        <begin position="865"/>
        <end position="925"/>
    </location>
</feature>
<gene>
    <name evidence="6" type="ORF">LR48_Vigan09g079000</name>
</gene>
<evidence type="ECO:0000259" key="5">
    <source>
        <dbReference type="PROSITE" id="PS50071"/>
    </source>
</evidence>
<feature type="DNA-binding region" description="Homeobox" evidence="2">
    <location>
        <begin position="867"/>
        <end position="926"/>
    </location>
</feature>
<feature type="compositionally biased region" description="Polar residues" evidence="4">
    <location>
        <begin position="508"/>
        <end position="524"/>
    </location>
</feature>
<feature type="region of interest" description="Disordered" evidence="4">
    <location>
        <begin position="16"/>
        <end position="41"/>
    </location>
</feature>